<dbReference type="RefSeq" id="WP_306728738.1">
    <property type="nucleotide sequence ID" value="NZ_JAVDDT010000006.1"/>
</dbReference>
<protein>
    <submittedName>
        <fullName evidence="3">2TM domain-containing protein</fullName>
    </submittedName>
</protein>
<organism evidence="3 4">
    <name type="scientific">Natronospira bacteriovora</name>
    <dbReference type="NCBI Taxonomy" id="3069753"/>
    <lineage>
        <taxon>Bacteria</taxon>
        <taxon>Pseudomonadati</taxon>
        <taxon>Pseudomonadota</taxon>
        <taxon>Gammaproteobacteria</taxon>
        <taxon>Natronospirales</taxon>
        <taxon>Natronospiraceae</taxon>
        <taxon>Natronospira</taxon>
    </lineage>
</organism>
<feature type="domain" description="2TM" evidence="2">
    <location>
        <begin position="7"/>
        <end position="66"/>
    </location>
</feature>
<dbReference type="Pfam" id="PF13239">
    <property type="entry name" value="2TM"/>
    <property type="match status" value="1"/>
</dbReference>
<proteinExistence type="predicted"/>
<comment type="caution">
    <text evidence="3">The sequence shown here is derived from an EMBL/GenBank/DDBJ whole genome shotgun (WGS) entry which is preliminary data.</text>
</comment>
<keyword evidence="4" id="KW-1185">Reference proteome</keyword>
<sequence length="81" mass="9411">MDNPYRQAEARRRGRRDFYIHLGLFLLTVPAVLLMDWLIQSDRMPSLWLALLWAIGLALHAFSLLEPLRRLARLLDRLGGA</sequence>
<dbReference type="InterPro" id="IPR025698">
    <property type="entry name" value="2TM_dom"/>
</dbReference>
<accession>A0ABU0W8K7</accession>
<dbReference type="Proteomes" id="UP001239019">
    <property type="component" value="Unassembled WGS sequence"/>
</dbReference>
<keyword evidence="1" id="KW-0472">Membrane</keyword>
<feature type="transmembrane region" description="Helical" evidence="1">
    <location>
        <begin position="45"/>
        <end position="65"/>
    </location>
</feature>
<name>A0ABU0W8K7_9GAMM</name>
<evidence type="ECO:0000256" key="1">
    <source>
        <dbReference type="SAM" id="Phobius"/>
    </source>
</evidence>
<gene>
    <name evidence="3" type="ORF">RBH19_10170</name>
</gene>
<keyword evidence="1" id="KW-1133">Transmembrane helix</keyword>
<evidence type="ECO:0000259" key="2">
    <source>
        <dbReference type="Pfam" id="PF13239"/>
    </source>
</evidence>
<dbReference type="EMBL" id="JAVDDT010000006">
    <property type="protein sequence ID" value="MDQ2070244.1"/>
    <property type="molecule type" value="Genomic_DNA"/>
</dbReference>
<feature type="transmembrane region" description="Helical" evidence="1">
    <location>
        <begin position="18"/>
        <end position="39"/>
    </location>
</feature>
<keyword evidence="1" id="KW-0812">Transmembrane</keyword>
<evidence type="ECO:0000313" key="4">
    <source>
        <dbReference type="Proteomes" id="UP001239019"/>
    </source>
</evidence>
<reference evidence="3 4" key="1">
    <citation type="submission" date="2023-08" db="EMBL/GenBank/DDBJ databases">
        <title>Whole-genome sequencing of halo(alkali)philic microorganisms from hypersaline lakes.</title>
        <authorList>
            <person name="Sorokin D.Y."/>
            <person name="Abbas B."/>
            <person name="Merkel A.Y."/>
        </authorList>
    </citation>
    <scope>NUCLEOTIDE SEQUENCE [LARGE SCALE GENOMIC DNA]</scope>
    <source>
        <strain evidence="3 4">AB-CW4</strain>
    </source>
</reference>
<evidence type="ECO:0000313" key="3">
    <source>
        <dbReference type="EMBL" id="MDQ2070244.1"/>
    </source>
</evidence>